<organism evidence="1 2">
    <name type="scientific">Cyclobacterium plantarum</name>
    <dbReference type="NCBI Taxonomy" id="2716263"/>
    <lineage>
        <taxon>Bacteria</taxon>
        <taxon>Pseudomonadati</taxon>
        <taxon>Bacteroidota</taxon>
        <taxon>Cytophagia</taxon>
        <taxon>Cytophagales</taxon>
        <taxon>Cyclobacteriaceae</taxon>
        <taxon>Cyclobacterium</taxon>
    </lineage>
</organism>
<evidence type="ECO:0000313" key="1">
    <source>
        <dbReference type="EMBL" id="NHE56429.1"/>
    </source>
</evidence>
<evidence type="ECO:0000313" key="2">
    <source>
        <dbReference type="Proteomes" id="UP000649799"/>
    </source>
</evidence>
<accession>A0ABX0H3M8</accession>
<protein>
    <submittedName>
        <fullName evidence="1">Uncharacterized protein</fullName>
    </submittedName>
</protein>
<sequence>MNAVKEGFELLDSLGISREVQQLFSTGLREDASGRLIADYRDEKGRVVDQEILAVTKQKLSSCGILHFSPALPENVRTLYISDAIMHLIFMVQRKIGRIDFSYTAFLVSGARMNRELIENGMDQYPEGVKIYTLFGHSLIGRIRDCKVQHWVKGLDGSFRVAGNKVVALFKGREFWMEVGEFSLRNHCRQVGLRQTVSTCKPVDKNIDNFYSFS</sequence>
<dbReference type="RefSeq" id="WP_166144259.1">
    <property type="nucleotide sequence ID" value="NZ_JAANYN010000002.1"/>
</dbReference>
<comment type="caution">
    <text evidence="1">The sequence shown here is derived from an EMBL/GenBank/DDBJ whole genome shotgun (WGS) entry which is preliminary data.</text>
</comment>
<name>A0ABX0H3M8_9BACT</name>
<keyword evidence="2" id="KW-1185">Reference proteome</keyword>
<dbReference type="EMBL" id="JAANYN010000002">
    <property type="protein sequence ID" value="NHE56429.1"/>
    <property type="molecule type" value="Genomic_DNA"/>
</dbReference>
<reference evidence="1 2" key="1">
    <citation type="submission" date="2020-03" db="EMBL/GenBank/DDBJ databases">
        <title>Cyclobacterium plantarum sp. nov., a marine bacterium isolated from a coastal-marine wetland.</title>
        <authorList>
            <person name="Sanchez-Porro C."/>
            <person name="Ventosa A."/>
            <person name="Amoozegar M."/>
        </authorList>
    </citation>
    <scope>NUCLEOTIDE SEQUENCE [LARGE SCALE GENOMIC DNA]</scope>
    <source>
        <strain evidence="1 2">GBPx2</strain>
    </source>
</reference>
<gene>
    <name evidence="1" type="ORF">G9Q97_06335</name>
</gene>
<proteinExistence type="predicted"/>
<dbReference type="Proteomes" id="UP000649799">
    <property type="component" value="Unassembled WGS sequence"/>
</dbReference>